<dbReference type="Proteomes" id="UP000549394">
    <property type="component" value="Unassembled WGS sequence"/>
</dbReference>
<reference evidence="1 2" key="1">
    <citation type="submission" date="2020-08" db="EMBL/GenBank/DDBJ databases">
        <authorList>
            <person name="Hejnol A."/>
        </authorList>
    </citation>
    <scope>NUCLEOTIDE SEQUENCE [LARGE SCALE GENOMIC DNA]</scope>
</reference>
<accession>A0A7I8VLB5</accession>
<organism evidence="1 2">
    <name type="scientific">Dimorphilus gyrociliatus</name>
    <dbReference type="NCBI Taxonomy" id="2664684"/>
    <lineage>
        <taxon>Eukaryota</taxon>
        <taxon>Metazoa</taxon>
        <taxon>Spiralia</taxon>
        <taxon>Lophotrochozoa</taxon>
        <taxon>Annelida</taxon>
        <taxon>Polychaeta</taxon>
        <taxon>Polychaeta incertae sedis</taxon>
        <taxon>Dinophilidae</taxon>
        <taxon>Dimorphilus</taxon>
    </lineage>
</organism>
<comment type="caution">
    <text evidence="1">The sequence shown here is derived from an EMBL/GenBank/DDBJ whole genome shotgun (WGS) entry which is preliminary data.</text>
</comment>
<evidence type="ECO:0000313" key="2">
    <source>
        <dbReference type="Proteomes" id="UP000549394"/>
    </source>
</evidence>
<dbReference type="EMBL" id="CAJFCJ010000007">
    <property type="protein sequence ID" value="CAD5117081.1"/>
    <property type="molecule type" value="Genomic_DNA"/>
</dbReference>
<protein>
    <submittedName>
        <fullName evidence="1">DgyrCDS5897</fullName>
    </submittedName>
</protein>
<sequence length="524" mass="62019">MGGISSIVRSTRNRDSVPTDDMLFPSLRNNLDNVFEGGLVDELIFERYLKEAIRDNRPKVFEFLVIECLFHLHKTGINFLRSSLKLFYINIGHDIIEFDRPKMLEIWEERTQNLLFKERFLVEKLLRIAAQLNRRECFEILVNFTGLERNYMVFSLIMNSKFEGKIQFMDELLSRFEDEDQLNQHIVMACLNTEASINDIKQALQLLRMEKLDKKYLSYYVMRCDRHDLLQHVLDIGLIDFSEEDARQSICFPCKFLDYLLSRFPDIYKSYFTTILSCHVMKNILPESSSLLAISQHPQFSGNQFHRNLFFELLFRHASISLLRPNERLNSPKWLHSFCVLLDKSEEFGGFPRRIIDFAFNSLMMASLCLHERFRLYFSRLISTLVYYGYTFTFLELPRRFFDLIKEDEIYGKTLELLIETSGQFNFNYLLKESTGRCRLMTLRAMAIRTIREKIKRPFQKNLKNLVKICNIPFSVENLINPAKQVERVDIPKIDFEIINNKLCIENDSDIFAKSPEFIGLSYI</sequence>
<gene>
    <name evidence="1" type="ORF">DGYR_LOCUS5645</name>
</gene>
<name>A0A7I8VLB5_9ANNE</name>
<dbReference type="AlphaFoldDB" id="A0A7I8VLB5"/>
<evidence type="ECO:0000313" key="1">
    <source>
        <dbReference type="EMBL" id="CAD5117081.1"/>
    </source>
</evidence>
<keyword evidence="2" id="KW-1185">Reference proteome</keyword>
<proteinExistence type="predicted"/>